<comment type="caution">
    <text evidence="1">The sequence shown here is derived from an EMBL/GenBank/DDBJ whole genome shotgun (WGS) entry which is preliminary data.</text>
</comment>
<dbReference type="EMBL" id="JAVDVI010000024">
    <property type="protein sequence ID" value="MDR6969589.1"/>
    <property type="molecule type" value="Genomic_DNA"/>
</dbReference>
<gene>
    <name evidence="1" type="ORF">J2X31_003622</name>
</gene>
<protein>
    <submittedName>
        <fullName evidence="1">Uncharacterized protein</fullName>
    </submittedName>
</protein>
<evidence type="ECO:0000313" key="2">
    <source>
        <dbReference type="Proteomes" id="UP001255185"/>
    </source>
</evidence>
<name>A0ABU1TUM7_9FLAO</name>
<keyword evidence="2" id="KW-1185">Reference proteome</keyword>
<proteinExistence type="predicted"/>
<sequence length="30" mass="3429">MEAFADQGQAIIQSWETTINNNGKFLPYKI</sequence>
<evidence type="ECO:0000313" key="1">
    <source>
        <dbReference type="EMBL" id="MDR6969589.1"/>
    </source>
</evidence>
<accession>A0ABU1TUM7</accession>
<reference evidence="1 2" key="1">
    <citation type="submission" date="2023-07" db="EMBL/GenBank/DDBJ databases">
        <title>Sorghum-associated microbial communities from plants grown in Nebraska, USA.</title>
        <authorList>
            <person name="Schachtman D."/>
        </authorList>
    </citation>
    <scope>NUCLEOTIDE SEQUENCE [LARGE SCALE GENOMIC DNA]</scope>
    <source>
        <strain evidence="1 2">3773</strain>
    </source>
</reference>
<organism evidence="1 2">
    <name type="scientific">Flavobacterium arsenatis</name>
    <dbReference type="NCBI Taxonomy" id="1484332"/>
    <lineage>
        <taxon>Bacteria</taxon>
        <taxon>Pseudomonadati</taxon>
        <taxon>Bacteroidota</taxon>
        <taxon>Flavobacteriia</taxon>
        <taxon>Flavobacteriales</taxon>
        <taxon>Flavobacteriaceae</taxon>
        <taxon>Flavobacterium</taxon>
    </lineage>
</organism>
<dbReference type="Proteomes" id="UP001255185">
    <property type="component" value="Unassembled WGS sequence"/>
</dbReference>